<organism evidence="14 15">
    <name type="scientific">Nematocida ausubeli (strain ATCC PRA-371 / ERTm2)</name>
    <name type="common">Nematode killer fungus</name>
    <dbReference type="NCBI Taxonomy" id="1913371"/>
    <lineage>
        <taxon>Eukaryota</taxon>
        <taxon>Fungi</taxon>
        <taxon>Fungi incertae sedis</taxon>
        <taxon>Microsporidia</taxon>
        <taxon>Nematocida</taxon>
    </lineage>
</organism>
<dbReference type="RefSeq" id="XP_052905620.1">
    <property type="nucleotide sequence ID" value="XM_053047795.1"/>
</dbReference>
<evidence type="ECO:0000256" key="6">
    <source>
        <dbReference type="ARBA" id="ARBA00022741"/>
    </source>
</evidence>
<dbReference type="FunFam" id="3.30.930.10:FF:000038">
    <property type="entry name" value="Aspartate--tRNA ligase"/>
    <property type="match status" value="1"/>
</dbReference>
<keyword evidence="9" id="KW-0030">Aminoacyl-tRNA synthetase</keyword>
<dbReference type="PROSITE" id="PS50862">
    <property type="entry name" value="AA_TRNA_LIGASE_II"/>
    <property type="match status" value="1"/>
</dbReference>
<dbReference type="InterPro" id="IPR002312">
    <property type="entry name" value="Asp/Asn-tRNA-synth_IIb"/>
</dbReference>
<dbReference type="InterPro" id="IPR006195">
    <property type="entry name" value="aa-tRNA-synth_II"/>
</dbReference>
<dbReference type="GO" id="GO:0004815">
    <property type="term" value="F:aspartate-tRNA ligase activity"/>
    <property type="evidence" value="ECO:0007669"/>
    <property type="project" value="UniProtKB-EC"/>
</dbReference>
<feature type="domain" description="Aminoacyl-transfer RNA synthetases class-II family profile" evidence="13">
    <location>
        <begin position="159"/>
        <end position="466"/>
    </location>
</feature>
<dbReference type="GO" id="GO:0005829">
    <property type="term" value="C:cytosol"/>
    <property type="evidence" value="ECO:0007669"/>
    <property type="project" value="TreeGrafter"/>
</dbReference>
<dbReference type="NCBIfam" id="NF003483">
    <property type="entry name" value="PRK05159.1"/>
    <property type="match status" value="1"/>
</dbReference>
<keyword evidence="7" id="KW-0067">ATP-binding</keyword>
<evidence type="ECO:0000256" key="11">
    <source>
        <dbReference type="ARBA" id="ARBA00047904"/>
    </source>
</evidence>
<dbReference type="Pfam" id="PF00152">
    <property type="entry name" value="tRNA-synt_2"/>
    <property type="match status" value="1"/>
</dbReference>
<dbReference type="HOGENOM" id="CLU_004553_2_1_1"/>
<keyword evidence="5" id="KW-0436">Ligase</keyword>
<evidence type="ECO:0000256" key="10">
    <source>
        <dbReference type="ARBA" id="ARBA00033155"/>
    </source>
</evidence>
<dbReference type="PRINTS" id="PR01042">
    <property type="entry name" value="TRNASYNTHASP"/>
</dbReference>
<dbReference type="PANTHER" id="PTHR43450:SF1">
    <property type="entry name" value="ASPARTATE--TRNA LIGASE, CYTOPLASMIC"/>
    <property type="match status" value="1"/>
</dbReference>
<evidence type="ECO:0000256" key="3">
    <source>
        <dbReference type="ARBA" id="ARBA00012841"/>
    </source>
</evidence>
<comment type="subcellular location">
    <subcellularLocation>
        <location evidence="1">Cytoplasm</location>
    </subcellularLocation>
</comment>
<dbReference type="GeneID" id="77675112"/>
<dbReference type="Proteomes" id="UP000054524">
    <property type="component" value="Unassembled WGS sequence"/>
</dbReference>
<dbReference type="Gene3D" id="2.40.50.140">
    <property type="entry name" value="Nucleic acid-binding proteins"/>
    <property type="match status" value="1"/>
</dbReference>
<dbReference type="NCBIfam" id="TIGR00458">
    <property type="entry name" value="aspS_nondisc"/>
    <property type="match status" value="1"/>
</dbReference>
<dbReference type="InterPro" id="IPR004523">
    <property type="entry name" value="Asp-tRNA_synthase_2"/>
</dbReference>
<dbReference type="PANTHER" id="PTHR43450">
    <property type="entry name" value="ASPARTYL-TRNA SYNTHETASE"/>
    <property type="match status" value="1"/>
</dbReference>
<dbReference type="InterPro" id="IPR004364">
    <property type="entry name" value="Aa-tRNA-synt_II"/>
</dbReference>
<keyword evidence="6" id="KW-0547">Nucleotide-binding</keyword>
<evidence type="ECO:0000256" key="4">
    <source>
        <dbReference type="ARBA" id="ARBA00022490"/>
    </source>
</evidence>
<dbReference type="GO" id="GO:0017101">
    <property type="term" value="C:aminoacyl-tRNA synthetase multienzyme complex"/>
    <property type="evidence" value="ECO:0007669"/>
    <property type="project" value="TreeGrafter"/>
</dbReference>
<dbReference type="InterPro" id="IPR012340">
    <property type="entry name" value="NA-bd_OB-fold"/>
</dbReference>
<evidence type="ECO:0000256" key="9">
    <source>
        <dbReference type="ARBA" id="ARBA00023146"/>
    </source>
</evidence>
<evidence type="ECO:0000256" key="1">
    <source>
        <dbReference type="ARBA" id="ARBA00004496"/>
    </source>
</evidence>
<evidence type="ECO:0000259" key="13">
    <source>
        <dbReference type="PROSITE" id="PS50862"/>
    </source>
</evidence>
<name>A0A086J4J7_NEMA1</name>
<protein>
    <recommendedName>
        <fullName evidence="12">Probable aspartate--tRNA ligase, cytoplasmic</fullName>
        <ecNumber evidence="3">6.1.1.12</ecNumber>
    </recommendedName>
    <alternativeName>
        <fullName evidence="10">Aspartyl-tRNA synthetase</fullName>
    </alternativeName>
</protein>
<dbReference type="EMBL" id="AKIJ01000001">
    <property type="protein sequence ID" value="KFG27065.1"/>
    <property type="molecule type" value="Genomic_DNA"/>
</dbReference>
<evidence type="ECO:0000256" key="12">
    <source>
        <dbReference type="ARBA" id="ARBA00070516"/>
    </source>
</evidence>
<comment type="caution">
    <text evidence="14">The sequence shown here is derived from an EMBL/GenBank/DDBJ whole genome shotgun (WGS) entry which is preliminary data.</text>
</comment>
<evidence type="ECO:0000256" key="8">
    <source>
        <dbReference type="ARBA" id="ARBA00022917"/>
    </source>
</evidence>
<reference evidence="14 15" key="1">
    <citation type="journal article" date="2014" name="Genome Announc.">
        <title>Genome Sequence of the Microsporidian Species Nematocida sp1 Strain ERTm6 (ATCC PRA-372).</title>
        <authorList>
            <person name="Bakowski M.A."/>
            <person name="Priest M."/>
            <person name="Young S."/>
            <person name="Cuomo C.A."/>
            <person name="Troemel E.R."/>
        </authorList>
    </citation>
    <scope>NUCLEOTIDE SEQUENCE [LARGE SCALE GENOMIC DNA]</scope>
    <source>
        <strain evidence="14 15">ERTm6</strain>
    </source>
</reference>
<dbReference type="EC" id="6.1.1.12" evidence="3"/>
<evidence type="ECO:0000256" key="7">
    <source>
        <dbReference type="ARBA" id="ARBA00022840"/>
    </source>
</evidence>
<sequence length="466" mass="52007">MKVEEPCSYAQVDIKEIEGMGPAEEPKPIALYGFAKNIRIAGKKKMFIVLRQGLGTIQCVCSAQEGEAGKCQQESYIRVEGLLTSTKTPITSCTVKHVEVQAKAVTVLSASKDLPFQLKDLEWQHNERAQDSQLPVVNQSKRLDARYIDLRSSETQSIFRVYSAALSLFREYLSDRMFIEIKTPKILKGASEGGCEVFPVSYFGQPATLAQSPQLYKQMAIIGGLERVFEIAPCFRAENSNTGRHLTEFTGVDIEMELKDKTYVDLVKFIYGMIKHVSDGVQARSQRELGVIKEITGAENQTVIPEEPVVITFREGIDILRSIGREASYTEDIGTEDEKALGGEVKKRFGSDLFAMIEYPESARPFYTSLVPSNKGYTQSFDFILKGEEITSGAERINTPEVLRERVLAKGMTIDGVKDYIDAFEYGAPRHGGCGIGFERVVKLLTGCTDIHKCSMFPRDPKRLQP</sequence>
<evidence type="ECO:0000256" key="5">
    <source>
        <dbReference type="ARBA" id="ARBA00022598"/>
    </source>
</evidence>
<dbReference type="GO" id="GO:0005524">
    <property type="term" value="F:ATP binding"/>
    <property type="evidence" value="ECO:0007669"/>
    <property type="project" value="UniProtKB-KW"/>
</dbReference>
<dbReference type="SUPFAM" id="SSF50249">
    <property type="entry name" value="Nucleic acid-binding proteins"/>
    <property type="match status" value="1"/>
</dbReference>
<dbReference type="HAMAP" id="MF_02075">
    <property type="entry name" value="Asp_tRNA_synth_type2"/>
    <property type="match status" value="1"/>
</dbReference>
<dbReference type="GO" id="GO:0006422">
    <property type="term" value="P:aspartyl-tRNA aminoacylation"/>
    <property type="evidence" value="ECO:0007669"/>
    <property type="project" value="InterPro"/>
</dbReference>
<proteinExistence type="inferred from homology"/>
<keyword evidence="8" id="KW-0648">Protein biosynthesis</keyword>
<gene>
    <name evidence="14" type="ORF">NESG_00139</name>
</gene>
<keyword evidence="4" id="KW-0963">Cytoplasm</keyword>
<comment type="similarity">
    <text evidence="2">Belongs to the class-II aminoacyl-tRNA synthetase family. Type 2 subfamily.</text>
</comment>
<dbReference type="Gene3D" id="3.30.930.10">
    <property type="entry name" value="Bira Bifunctional Protein, Domain 2"/>
    <property type="match status" value="1"/>
</dbReference>
<dbReference type="GO" id="GO:0003723">
    <property type="term" value="F:RNA binding"/>
    <property type="evidence" value="ECO:0007669"/>
    <property type="project" value="TreeGrafter"/>
</dbReference>
<dbReference type="AlphaFoldDB" id="A0A086J4J7"/>
<accession>A0A086J4J7</accession>
<evidence type="ECO:0000313" key="15">
    <source>
        <dbReference type="Proteomes" id="UP000054524"/>
    </source>
</evidence>
<dbReference type="InterPro" id="IPR045864">
    <property type="entry name" value="aa-tRNA-synth_II/BPL/LPL"/>
</dbReference>
<evidence type="ECO:0000313" key="14">
    <source>
        <dbReference type="EMBL" id="KFG27065.1"/>
    </source>
</evidence>
<comment type="catalytic activity">
    <reaction evidence="11">
        <text>tRNA(Asp) + L-aspartate + ATP = L-aspartyl-tRNA(Asp) + AMP + diphosphate</text>
        <dbReference type="Rhea" id="RHEA:19649"/>
        <dbReference type="Rhea" id="RHEA-COMP:9660"/>
        <dbReference type="Rhea" id="RHEA-COMP:9678"/>
        <dbReference type="ChEBI" id="CHEBI:29991"/>
        <dbReference type="ChEBI" id="CHEBI:30616"/>
        <dbReference type="ChEBI" id="CHEBI:33019"/>
        <dbReference type="ChEBI" id="CHEBI:78442"/>
        <dbReference type="ChEBI" id="CHEBI:78516"/>
        <dbReference type="ChEBI" id="CHEBI:456215"/>
        <dbReference type="EC" id="6.1.1.12"/>
    </reaction>
</comment>
<evidence type="ECO:0000256" key="2">
    <source>
        <dbReference type="ARBA" id="ARBA00005312"/>
    </source>
</evidence>
<dbReference type="SUPFAM" id="SSF55681">
    <property type="entry name" value="Class II aaRS and biotin synthetases"/>
    <property type="match status" value="1"/>
</dbReference>
<keyword evidence="15" id="KW-1185">Reference proteome</keyword>